<evidence type="ECO:0000259" key="2">
    <source>
        <dbReference type="Pfam" id="PF04917"/>
    </source>
</evidence>
<dbReference type="EMBL" id="BOPV01000001">
    <property type="protein sequence ID" value="GIL41436.1"/>
    <property type="molecule type" value="Genomic_DNA"/>
</dbReference>
<protein>
    <recommendedName>
        <fullName evidence="2">Bacterial shufflon protein N-terminal domain-containing protein</fullName>
    </recommendedName>
</protein>
<keyword evidence="1" id="KW-0472">Membrane</keyword>
<gene>
    <name evidence="3" type="ORF">TMPK1_36730</name>
</gene>
<feature type="transmembrane region" description="Helical" evidence="1">
    <location>
        <begin position="20"/>
        <end position="43"/>
    </location>
</feature>
<sequence>MNGPIEPTMSALPPHARPAGALLGTIAALTAVGAASMAAYASYELFARDLAARDVVGKVRKLRDAGENWTRANYTSVLRDAKDGPAELPLAQLIAVGLLPANFDPTDSYGQRYTVLVRRSPTSAPLSAEARKWVDGQLEILVAGTGGRPMPDARARYTATVLGGGAAITQDDPVTLRGAYNSWNMPVSAWVTAALPAPQSGSVASLLVLHPGELQMEYLHRFRLPGTSTQPNIPGGEAYNTMGAPIVFAAGGVRDVGRLGLKNFIFDTPSPSTPSFGASIGAVPYGSCVVPTPTPSPTGAVLPIIAPGSVIRATNTTLPVPMSCAIVDAPVPSQPPPAPKWIPWQLIGTPGGFPDSCAPQQALKWSGSAWTCGATIPFCPSTGTHQVPCPPPCADIGWQCYPDGYWYYSCTSGWIQGNPASCPPTTQTCPDGSVIPVSSNCPPAPTCDPEIYAWAPCPSGVPEGLWWRLSSSSPGNCVYNDGPYHTGCIPPENTTSGPPCGNCWPTNSTCTWEGCPTTCVGAGGACAWNQPVTCVSC</sequence>
<feature type="domain" description="Bacterial shufflon protein N-terminal" evidence="2">
    <location>
        <begin position="58"/>
        <end position="194"/>
    </location>
</feature>
<dbReference type="InterPro" id="IPR007001">
    <property type="entry name" value="Shufflon_N"/>
</dbReference>
<proteinExistence type="predicted"/>
<evidence type="ECO:0000313" key="4">
    <source>
        <dbReference type="Proteomes" id="UP000681075"/>
    </source>
</evidence>
<dbReference type="RefSeq" id="WP_420244919.1">
    <property type="nucleotide sequence ID" value="NZ_BOPV01000001.1"/>
</dbReference>
<keyword evidence="1" id="KW-1133">Transmembrane helix</keyword>
<reference evidence="3" key="1">
    <citation type="submission" date="2021-02" db="EMBL/GenBank/DDBJ databases">
        <title>Genome sequence of Rhodospirillales sp. strain TMPK1 isolated from soil.</title>
        <authorList>
            <person name="Nakai R."/>
            <person name="Kusada H."/>
            <person name="Tamaki H."/>
        </authorList>
    </citation>
    <scope>NUCLEOTIDE SEQUENCE</scope>
    <source>
        <strain evidence="3">TMPK1</strain>
    </source>
</reference>
<comment type="caution">
    <text evidence="3">The sequence shown here is derived from an EMBL/GenBank/DDBJ whole genome shotgun (WGS) entry which is preliminary data.</text>
</comment>
<keyword evidence="4" id="KW-1185">Reference proteome</keyword>
<dbReference type="Pfam" id="PF04917">
    <property type="entry name" value="Shufflon_N"/>
    <property type="match status" value="1"/>
</dbReference>
<accession>A0A8S8XJV4</accession>
<evidence type="ECO:0000256" key="1">
    <source>
        <dbReference type="SAM" id="Phobius"/>
    </source>
</evidence>
<dbReference type="Proteomes" id="UP000681075">
    <property type="component" value="Unassembled WGS sequence"/>
</dbReference>
<keyword evidence="1" id="KW-0812">Transmembrane</keyword>
<name>A0A8S8XJV4_9PROT</name>
<dbReference type="AlphaFoldDB" id="A0A8S8XJV4"/>
<evidence type="ECO:0000313" key="3">
    <source>
        <dbReference type="EMBL" id="GIL41436.1"/>
    </source>
</evidence>
<organism evidence="3 4">
    <name type="scientific">Roseiterribacter gracilis</name>
    <dbReference type="NCBI Taxonomy" id="2812848"/>
    <lineage>
        <taxon>Bacteria</taxon>
        <taxon>Pseudomonadati</taxon>
        <taxon>Pseudomonadota</taxon>
        <taxon>Alphaproteobacteria</taxon>
        <taxon>Rhodospirillales</taxon>
        <taxon>Roseiterribacteraceae</taxon>
        <taxon>Roseiterribacter</taxon>
    </lineage>
</organism>